<keyword evidence="2" id="KW-1185">Reference proteome</keyword>
<sequence>MATSPIAQPAITEGMIPAQDIDRVRYIHYAAQYMLAAYYVFFNISDVSAIRVRQTGHLIFGYALAKAQPNWAVLERSSAMNTVENGLHYLLNAWEALKMEARGQAAEELEKVIFDIVGAEKGRKALNWKRLELQDKSRQEERKAALLTREQQAQEVEAHSQLGYF</sequence>
<organism evidence="1 2">
    <name type="scientific">Lecanosticta acicola</name>
    <dbReference type="NCBI Taxonomy" id="111012"/>
    <lineage>
        <taxon>Eukaryota</taxon>
        <taxon>Fungi</taxon>
        <taxon>Dikarya</taxon>
        <taxon>Ascomycota</taxon>
        <taxon>Pezizomycotina</taxon>
        <taxon>Dothideomycetes</taxon>
        <taxon>Dothideomycetidae</taxon>
        <taxon>Mycosphaerellales</taxon>
        <taxon>Mycosphaerellaceae</taxon>
        <taxon>Lecanosticta</taxon>
    </lineage>
</organism>
<dbReference type="AlphaFoldDB" id="A0AAI8Z920"/>
<reference evidence="1" key="1">
    <citation type="submission" date="2023-11" db="EMBL/GenBank/DDBJ databases">
        <authorList>
            <person name="Alioto T."/>
            <person name="Alioto T."/>
            <person name="Gomez Garrido J."/>
        </authorList>
    </citation>
    <scope>NUCLEOTIDE SEQUENCE</scope>
</reference>
<proteinExistence type="predicted"/>
<evidence type="ECO:0000313" key="2">
    <source>
        <dbReference type="Proteomes" id="UP001296104"/>
    </source>
</evidence>
<dbReference type="Proteomes" id="UP001296104">
    <property type="component" value="Unassembled WGS sequence"/>
</dbReference>
<accession>A0AAI8Z920</accession>
<gene>
    <name evidence="1" type="ORF">LECACI_7A009780</name>
</gene>
<evidence type="ECO:0000313" key="1">
    <source>
        <dbReference type="EMBL" id="CAK4034622.1"/>
    </source>
</evidence>
<comment type="caution">
    <text evidence="1">The sequence shown here is derived from an EMBL/GenBank/DDBJ whole genome shotgun (WGS) entry which is preliminary data.</text>
</comment>
<protein>
    <submittedName>
        <fullName evidence="1">Uncharacterized protein</fullName>
    </submittedName>
</protein>
<name>A0AAI8Z920_9PEZI</name>
<dbReference type="EMBL" id="CAVMBE010000127">
    <property type="protein sequence ID" value="CAK4034622.1"/>
    <property type="molecule type" value="Genomic_DNA"/>
</dbReference>